<keyword evidence="3" id="KW-1185">Reference proteome</keyword>
<dbReference type="Proteomes" id="UP000002051">
    <property type="component" value="Chromosome 6"/>
</dbReference>
<evidence type="ECO:0000313" key="3">
    <source>
        <dbReference type="Proteomes" id="UP000002051"/>
    </source>
</evidence>
<organism evidence="1 3">
    <name type="scientific">Medicago truncatula</name>
    <name type="common">Barrel medic</name>
    <name type="synonym">Medicago tribuloides</name>
    <dbReference type="NCBI Taxonomy" id="3880"/>
    <lineage>
        <taxon>Eukaryota</taxon>
        <taxon>Viridiplantae</taxon>
        <taxon>Streptophyta</taxon>
        <taxon>Embryophyta</taxon>
        <taxon>Tracheophyta</taxon>
        <taxon>Spermatophyta</taxon>
        <taxon>Magnoliopsida</taxon>
        <taxon>eudicotyledons</taxon>
        <taxon>Gunneridae</taxon>
        <taxon>Pentapetalae</taxon>
        <taxon>rosids</taxon>
        <taxon>fabids</taxon>
        <taxon>Fabales</taxon>
        <taxon>Fabaceae</taxon>
        <taxon>Papilionoideae</taxon>
        <taxon>50 kb inversion clade</taxon>
        <taxon>NPAAA clade</taxon>
        <taxon>Hologalegina</taxon>
        <taxon>IRL clade</taxon>
        <taxon>Trifolieae</taxon>
        <taxon>Medicago</taxon>
    </lineage>
</organism>
<reference evidence="2" key="3">
    <citation type="submission" date="2015-04" db="UniProtKB">
        <authorList>
            <consortium name="EnsemblPlants"/>
        </authorList>
    </citation>
    <scope>IDENTIFICATION</scope>
    <source>
        <strain evidence="2">cv. Jemalong A17</strain>
    </source>
</reference>
<dbReference type="EMBL" id="CM001222">
    <property type="protein sequence ID" value="KEH26812.1"/>
    <property type="molecule type" value="Genomic_DNA"/>
</dbReference>
<dbReference type="HOGENOM" id="CLU_2743855_0_0_1"/>
<reference evidence="1 3" key="1">
    <citation type="journal article" date="2011" name="Nature">
        <title>The Medicago genome provides insight into the evolution of rhizobial symbioses.</title>
        <authorList>
            <person name="Young N.D."/>
            <person name="Debelle F."/>
            <person name="Oldroyd G.E."/>
            <person name="Geurts R."/>
            <person name="Cannon S.B."/>
            <person name="Udvardi M.K."/>
            <person name="Benedito V.A."/>
            <person name="Mayer K.F."/>
            <person name="Gouzy J."/>
            <person name="Schoof H."/>
            <person name="Van de Peer Y."/>
            <person name="Proost S."/>
            <person name="Cook D.R."/>
            <person name="Meyers B.C."/>
            <person name="Spannagl M."/>
            <person name="Cheung F."/>
            <person name="De Mita S."/>
            <person name="Krishnakumar V."/>
            <person name="Gundlach H."/>
            <person name="Zhou S."/>
            <person name="Mudge J."/>
            <person name="Bharti A.K."/>
            <person name="Murray J.D."/>
            <person name="Naoumkina M.A."/>
            <person name="Rosen B."/>
            <person name="Silverstein K.A."/>
            <person name="Tang H."/>
            <person name="Rombauts S."/>
            <person name="Zhao P.X."/>
            <person name="Zhou P."/>
            <person name="Barbe V."/>
            <person name="Bardou P."/>
            <person name="Bechner M."/>
            <person name="Bellec A."/>
            <person name="Berger A."/>
            <person name="Berges H."/>
            <person name="Bidwell S."/>
            <person name="Bisseling T."/>
            <person name="Choisne N."/>
            <person name="Couloux A."/>
            <person name="Denny R."/>
            <person name="Deshpande S."/>
            <person name="Dai X."/>
            <person name="Doyle J.J."/>
            <person name="Dudez A.M."/>
            <person name="Farmer A.D."/>
            <person name="Fouteau S."/>
            <person name="Franken C."/>
            <person name="Gibelin C."/>
            <person name="Gish J."/>
            <person name="Goldstein S."/>
            <person name="Gonzalez A.J."/>
            <person name="Green P.J."/>
            <person name="Hallab A."/>
            <person name="Hartog M."/>
            <person name="Hua A."/>
            <person name="Humphray S.J."/>
            <person name="Jeong D.H."/>
            <person name="Jing Y."/>
            <person name="Jocker A."/>
            <person name="Kenton S.M."/>
            <person name="Kim D.J."/>
            <person name="Klee K."/>
            <person name="Lai H."/>
            <person name="Lang C."/>
            <person name="Lin S."/>
            <person name="Macmil S.L."/>
            <person name="Magdelenat G."/>
            <person name="Matthews L."/>
            <person name="McCorrison J."/>
            <person name="Monaghan E.L."/>
            <person name="Mun J.H."/>
            <person name="Najar F.Z."/>
            <person name="Nicholson C."/>
            <person name="Noirot C."/>
            <person name="O'Bleness M."/>
            <person name="Paule C.R."/>
            <person name="Poulain J."/>
            <person name="Prion F."/>
            <person name="Qin B."/>
            <person name="Qu C."/>
            <person name="Retzel E.F."/>
            <person name="Riddle C."/>
            <person name="Sallet E."/>
            <person name="Samain S."/>
            <person name="Samson N."/>
            <person name="Sanders I."/>
            <person name="Saurat O."/>
            <person name="Scarpelli C."/>
            <person name="Schiex T."/>
            <person name="Segurens B."/>
            <person name="Severin A.J."/>
            <person name="Sherrier D.J."/>
            <person name="Shi R."/>
            <person name="Sims S."/>
            <person name="Singer S.R."/>
            <person name="Sinharoy S."/>
            <person name="Sterck L."/>
            <person name="Viollet A."/>
            <person name="Wang B.B."/>
            <person name="Wang K."/>
            <person name="Wang M."/>
            <person name="Wang X."/>
            <person name="Warfsmann J."/>
            <person name="Weissenbach J."/>
            <person name="White D.D."/>
            <person name="White J.D."/>
            <person name="Wiley G.B."/>
            <person name="Wincker P."/>
            <person name="Xing Y."/>
            <person name="Yang L."/>
            <person name="Yao Z."/>
            <person name="Ying F."/>
            <person name="Zhai J."/>
            <person name="Zhou L."/>
            <person name="Zuber A."/>
            <person name="Denarie J."/>
            <person name="Dixon R.A."/>
            <person name="May G.D."/>
            <person name="Schwartz D.C."/>
            <person name="Rogers J."/>
            <person name="Quetier F."/>
            <person name="Town C.D."/>
            <person name="Roe B.A."/>
        </authorList>
    </citation>
    <scope>NUCLEOTIDE SEQUENCE [LARGE SCALE GENOMIC DNA]</scope>
    <source>
        <strain evidence="1">A17</strain>
        <strain evidence="2 3">cv. Jemalong A17</strain>
    </source>
</reference>
<reference evidence="1 3" key="2">
    <citation type="journal article" date="2014" name="BMC Genomics">
        <title>An improved genome release (version Mt4.0) for the model legume Medicago truncatula.</title>
        <authorList>
            <person name="Tang H."/>
            <person name="Krishnakumar V."/>
            <person name="Bidwell S."/>
            <person name="Rosen B."/>
            <person name="Chan A."/>
            <person name="Zhou S."/>
            <person name="Gentzbittel L."/>
            <person name="Childs K.L."/>
            <person name="Yandell M."/>
            <person name="Gundlach H."/>
            <person name="Mayer K.F."/>
            <person name="Schwartz D.C."/>
            <person name="Town C.D."/>
        </authorList>
    </citation>
    <scope>GENOME REANNOTATION</scope>
    <source>
        <strain evidence="1">A17</strain>
        <strain evidence="2 3">cv. Jemalong A17</strain>
    </source>
</reference>
<evidence type="ECO:0000313" key="1">
    <source>
        <dbReference type="EMBL" id="KEH26812.1"/>
    </source>
</evidence>
<name>A0A072UAZ7_MEDTR</name>
<dbReference type="EnsemblPlants" id="KEH26812">
    <property type="protein sequence ID" value="KEH26812"/>
    <property type="gene ID" value="MTR_6g075240"/>
</dbReference>
<dbReference type="AlphaFoldDB" id="A0A072UAZ7"/>
<evidence type="ECO:0000313" key="2">
    <source>
        <dbReference type="EnsemblPlants" id="KEH26812"/>
    </source>
</evidence>
<gene>
    <name evidence="1" type="ordered locus">MTR_6g075240</name>
</gene>
<proteinExistence type="predicted"/>
<protein>
    <submittedName>
        <fullName evidence="1 2">Uncharacterized protein</fullName>
    </submittedName>
</protein>
<accession>A0A072UAZ7</accession>
<sequence length="71" mass="7724">MTIKKIHGLTWWYGLGTLECAPLKISGWSPPNANLCGQVIIEFCLALNGALASGLWDWSPILVDHCVGPVF</sequence>